<reference evidence="3 4" key="1">
    <citation type="submission" date="2017-08" db="EMBL/GenBank/DDBJ databases">
        <title>Infants hospitalized years apart are colonized by the same room-sourced microbial strains.</title>
        <authorList>
            <person name="Brooks B."/>
            <person name="Olm M.R."/>
            <person name="Firek B.A."/>
            <person name="Baker R."/>
            <person name="Thomas B.C."/>
            <person name="Morowitz M.J."/>
            <person name="Banfield J.F."/>
        </authorList>
    </citation>
    <scope>NUCLEOTIDE SEQUENCE [LARGE SCALE GENOMIC DNA]</scope>
    <source>
        <strain evidence="3">S2_005_002_R2_34</strain>
    </source>
</reference>
<feature type="domain" description="AMP-binding enzyme C-terminal" evidence="2">
    <location>
        <begin position="482"/>
        <end position="557"/>
    </location>
</feature>
<proteinExistence type="predicted"/>
<dbReference type="Proteomes" id="UP000249185">
    <property type="component" value="Unassembled WGS sequence"/>
</dbReference>
<evidence type="ECO:0000313" key="3">
    <source>
        <dbReference type="EMBL" id="PZQ50431.1"/>
    </source>
</evidence>
<evidence type="ECO:0000259" key="2">
    <source>
        <dbReference type="Pfam" id="PF13193"/>
    </source>
</evidence>
<dbReference type="Gene3D" id="3.40.50.12780">
    <property type="entry name" value="N-terminal domain of ligase-like"/>
    <property type="match status" value="1"/>
</dbReference>
<dbReference type="InterPro" id="IPR025110">
    <property type="entry name" value="AMP-bd_C"/>
</dbReference>
<sequence length="634" mass="67200">MTNVATLADKRAVEAEMPVEARWTARTPYEQLCETAGKYPDRPAVSFQLRARPGDKAVRLTWGAFRAEVTRAANALRALGIGPGDTVAYVLPNGIEAPVALIAGATAGIVAPVNPLLDPEAMGALLRELGAKAVVTLAPFPKSEVAGTVAVALAGAPSVEVVLTVDLKPYLPFALGLAAGLTRPRTAWPARVRVLSWAKALARARPEALDFPDADTARPRACFHTGGTTGLPKLARHRARGMLYNGWCGAYYLFGPEDVLLCPLPMFHVFAAYPVFMSCLASGAEMVMVTPQGYRGEGVFGNFWKLAAAWRASFVVMVPTAAARLCQVPVDADLSRLRIAFCGSAPMPRELFHRFEAATGTMIIEGYGMTEATCLVAANPPGGERRIGSVGLPFAYTEVSIRAADGAAVMEVEEIGEICVRNPGVDPDVYVDPEQSARMLTPDGYLRTGDLGRLDADGYLWITGRAKDLIIRGGHNIDPARIEETLARHPSVAFVGAIGQPDGHAGEVPAAYVELVAGAAADAAELLAFAEAEIREKAAVPKHLEIVAELPKTAIGKVFKPELRRRAIARVFDAALAGAGSGARVAAVVEDRRLGLVAELVPGPAGPDEDLDRVNRALGGFTAPWRWQAEAAAD</sequence>
<dbReference type="InterPro" id="IPR042099">
    <property type="entry name" value="ANL_N_sf"/>
</dbReference>
<accession>A0A2W5NAA5</accession>
<dbReference type="InterPro" id="IPR050237">
    <property type="entry name" value="ATP-dep_AMP-bd_enzyme"/>
</dbReference>
<dbReference type="EMBL" id="QFPW01000004">
    <property type="protein sequence ID" value="PZQ50431.1"/>
    <property type="molecule type" value="Genomic_DNA"/>
</dbReference>
<organism evidence="3 4">
    <name type="scientific">Rhodovulum sulfidophilum</name>
    <name type="common">Rhodobacter sulfidophilus</name>
    <dbReference type="NCBI Taxonomy" id="35806"/>
    <lineage>
        <taxon>Bacteria</taxon>
        <taxon>Pseudomonadati</taxon>
        <taxon>Pseudomonadota</taxon>
        <taxon>Alphaproteobacteria</taxon>
        <taxon>Rhodobacterales</taxon>
        <taxon>Paracoccaceae</taxon>
        <taxon>Rhodovulum</taxon>
    </lineage>
</organism>
<dbReference type="Gene3D" id="3.30.300.30">
    <property type="match status" value="1"/>
</dbReference>
<comment type="caution">
    <text evidence="3">The sequence shown here is derived from an EMBL/GenBank/DDBJ whole genome shotgun (WGS) entry which is preliminary data.</text>
</comment>
<dbReference type="AlphaFoldDB" id="A0A2W5NAA5"/>
<dbReference type="SUPFAM" id="SSF56801">
    <property type="entry name" value="Acetyl-CoA synthetase-like"/>
    <property type="match status" value="1"/>
</dbReference>
<dbReference type="NCBIfam" id="NF005714">
    <property type="entry name" value="PRK07529.1"/>
    <property type="match status" value="1"/>
</dbReference>
<evidence type="ECO:0000259" key="1">
    <source>
        <dbReference type="Pfam" id="PF00501"/>
    </source>
</evidence>
<feature type="domain" description="AMP-dependent synthetase/ligase" evidence="1">
    <location>
        <begin position="34"/>
        <end position="425"/>
    </location>
</feature>
<dbReference type="PANTHER" id="PTHR43767">
    <property type="entry name" value="LONG-CHAIN-FATTY-ACID--COA LIGASE"/>
    <property type="match status" value="1"/>
</dbReference>
<name>A0A2W5NAA5_RHOSU</name>
<dbReference type="Pfam" id="PF00501">
    <property type="entry name" value="AMP-binding"/>
    <property type="match status" value="1"/>
</dbReference>
<protein>
    <submittedName>
        <fullName evidence="3">Acyl-CoA synthetase</fullName>
    </submittedName>
</protein>
<dbReference type="GO" id="GO:0016878">
    <property type="term" value="F:acid-thiol ligase activity"/>
    <property type="evidence" value="ECO:0007669"/>
    <property type="project" value="UniProtKB-ARBA"/>
</dbReference>
<dbReference type="Pfam" id="PF13193">
    <property type="entry name" value="AMP-binding_C"/>
    <property type="match status" value="1"/>
</dbReference>
<evidence type="ECO:0000313" key="4">
    <source>
        <dbReference type="Proteomes" id="UP000249185"/>
    </source>
</evidence>
<dbReference type="InterPro" id="IPR000873">
    <property type="entry name" value="AMP-dep_synth/lig_dom"/>
</dbReference>
<dbReference type="PANTHER" id="PTHR43767:SF1">
    <property type="entry name" value="NONRIBOSOMAL PEPTIDE SYNTHASE PES1 (EUROFUNG)-RELATED"/>
    <property type="match status" value="1"/>
</dbReference>
<dbReference type="InterPro" id="IPR045851">
    <property type="entry name" value="AMP-bd_C_sf"/>
</dbReference>
<gene>
    <name evidence="3" type="ORF">DI556_07710</name>
</gene>